<accession>A0A7S3F1A7</accession>
<feature type="transmembrane region" description="Helical" evidence="2">
    <location>
        <begin position="237"/>
        <end position="261"/>
    </location>
</feature>
<evidence type="ECO:0008006" key="4">
    <source>
        <dbReference type="Google" id="ProtNLM"/>
    </source>
</evidence>
<sequence>MPRDCTQFNVLMSTALLLVASLLIGLLQPFTKNIEFGNGKFIDTVEDALETVWILLSKGCATAVMVVWTSTLTKLELNGISSSTPSVVRTHMHIFWAIAITLSGSLLCSTLERAECWLQRQEQQQEKRLFDAVDAEKAVEGAQKSAAIHRSINRLSAYIEGSNLMQATLGWVAGVAWTDVALDMFPMLSQPPTLINLMMNIGASLVLTLLSVLYLVLTADNCRIVDLTDRAQVEKHFLVGAMSFFAGWGWVLVIRDVFYPVGAGIQGFIDVLVGHAVSARVGQLISVLIFAPSLTICFFRIKHSVVAAYQSSLGTGLRLKWNECISKAAGELDEGTRSRVRSRTRISKMRIVVQATHASCSEGGSQAGSRRLHSAHRRPPPHHGPPRNSL</sequence>
<keyword evidence="2" id="KW-0472">Membrane</keyword>
<evidence type="ECO:0000313" key="3">
    <source>
        <dbReference type="EMBL" id="CAE0120942.1"/>
    </source>
</evidence>
<keyword evidence="2" id="KW-0812">Transmembrane</keyword>
<name>A0A7S3F1A7_9EUKA</name>
<gene>
    <name evidence="3" type="ORF">HERI1096_LOCUS21643</name>
</gene>
<reference evidence="3" key="1">
    <citation type="submission" date="2021-01" db="EMBL/GenBank/DDBJ databases">
        <authorList>
            <person name="Corre E."/>
            <person name="Pelletier E."/>
            <person name="Niang G."/>
            <person name="Scheremetjew M."/>
            <person name="Finn R."/>
            <person name="Kale V."/>
            <person name="Holt S."/>
            <person name="Cochrane G."/>
            <person name="Meng A."/>
            <person name="Brown T."/>
            <person name="Cohen L."/>
        </authorList>
    </citation>
    <scope>NUCLEOTIDE SEQUENCE</scope>
    <source>
        <strain evidence="3">CCMP281</strain>
    </source>
</reference>
<feature type="transmembrane region" description="Helical" evidence="2">
    <location>
        <begin position="157"/>
        <end position="177"/>
    </location>
</feature>
<feature type="region of interest" description="Disordered" evidence="1">
    <location>
        <begin position="357"/>
        <end position="390"/>
    </location>
</feature>
<keyword evidence="2" id="KW-1133">Transmembrane helix</keyword>
<dbReference type="EMBL" id="HBHX01038900">
    <property type="protein sequence ID" value="CAE0120942.1"/>
    <property type="molecule type" value="Transcribed_RNA"/>
</dbReference>
<feature type="transmembrane region" description="Helical" evidence="2">
    <location>
        <begin position="90"/>
        <end position="111"/>
    </location>
</feature>
<evidence type="ECO:0000256" key="1">
    <source>
        <dbReference type="SAM" id="MobiDB-lite"/>
    </source>
</evidence>
<proteinExistence type="predicted"/>
<feature type="compositionally biased region" description="Polar residues" evidence="1">
    <location>
        <begin position="357"/>
        <end position="368"/>
    </location>
</feature>
<evidence type="ECO:0000256" key="2">
    <source>
        <dbReference type="SAM" id="Phobius"/>
    </source>
</evidence>
<feature type="transmembrane region" description="Helical" evidence="2">
    <location>
        <begin position="281"/>
        <end position="301"/>
    </location>
</feature>
<feature type="transmembrane region" description="Helical" evidence="2">
    <location>
        <begin position="197"/>
        <end position="217"/>
    </location>
</feature>
<organism evidence="3">
    <name type="scientific">Haptolina ericina</name>
    <dbReference type="NCBI Taxonomy" id="156174"/>
    <lineage>
        <taxon>Eukaryota</taxon>
        <taxon>Haptista</taxon>
        <taxon>Haptophyta</taxon>
        <taxon>Prymnesiophyceae</taxon>
        <taxon>Prymnesiales</taxon>
        <taxon>Prymnesiaceae</taxon>
        <taxon>Haptolina</taxon>
    </lineage>
</organism>
<feature type="compositionally biased region" description="Basic residues" evidence="1">
    <location>
        <begin position="370"/>
        <end position="390"/>
    </location>
</feature>
<protein>
    <recommendedName>
        <fullName evidence="4">Transmembrane protein</fullName>
    </recommendedName>
</protein>
<feature type="transmembrane region" description="Helical" evidence="2">
    <location>
        <begin position="6"/>
        <end position="27"/>
    </location>
</feature>
<dbReference type="AlphaFoldDB" id="A0A7S3F1A7"/>